<feature type="transmembrane region" description="Helical" evidence="1">
    <location>
        <begin position="101"/>
        <end position="119"/>
    </location>
</feature>
<dbReference type="PANTHER" id="PTHR38446">
    <property type="entry name" value="BLL0914 PROTEIN"/>
    <property type="match status" value="1"/>
</dbReference>
<dbReference type="RefSeq" id="WP_380126159.1">
    <property type="nucleotide sequence ID" value="NZ_JBHSIU010000081.1"/>
</dbReference>
<keyword evidence="3" id="KW-1185">Reference proteome</keyword>
<name>A0ABV9W9W8_9ACTN</name>
<keyword evidence="1" id="KW-0812">Transmembrane</keyword>
<proteinExistence type="predicted"/>
<reference evidence="3" key="1">
    <citation type="journal article" date="2019" name="Int. J. Syst. Evol. Microbiol.">
        <title>The Global Catalogue of Microorganisms (GCM) 10K type strain sequencing project: providing services to taxonomists for standard genome sequencing and annotation.</title>
        <authorList>
            <consortium name="The Broad Institute Genomics Platform"/>
            <consortium name="The Broad Institute Genome Sequencing Center for Infectious Disease"/>
            <person name="Wu L."/>
            <person name="Ma J."/>
        </authorList>
    </citation>
    <scope>NUCLEOTIDE SEQUENCE [LARGE SCALE GENOMIC DNA]</scope>
    <source>
        <strain evidence="3">CGMCC 4.7152</strain>
    </source>
</reference>
<keyword evidence="1" id="KW-0472">Membrane</keyword>
<accession>A0ABV9W9W8</accession>
<feature type="transmembrane region" description="Helical" evidence="1">
    <location>
        <begin position="76"/>
        <end position="94"/>
    </location>
</feature>
<protein>
    <submittedName>
        <fullName evidence="2">DUF1304 domain-containing protein</fullName>
    </submittedName>
</protein>
<organism evidence="2 3">
    <name type="scientific">Dactylosporangium cerinum</name>
    <dbReference type="NCBI Taxonomy" id="1434730"/>
    <lineage>
        <taxon>Bacteria</taxon>
        <taxon>Bacillati</taxon>
        <taxon>Actinomycetota</taxon>
        <taxon>Actinomycetes</taxon>
        <taxon>Micromonosporales</taxon>
        <taxon>Micromonosporaceae</taxon>
        <taxon>Dactylosporangium</taxon>
    </lineage>
</organism>
<gene>
    <name evidence="2" type="ORF">ACFPIJ_47815</name>
</gene>
<dbReference type="PANTHER" id="PTHR38446:SF1">
    <property type="entry name" value="BLL0914 PROTEIN"/>
    <property type="match status" value="1"/>
</dbReference>
<comment type="caution">
    <text evidence="2">The sequence shown here is derived from an EMBL/GenBank/DDBJ whole genome shotgun (WGS) entry which is preliminary data.</text>
</comment>
<evidence type="ECO:0000256" key="1">
    <source>
        <dbReference type="SAM" id="Phobius"/>
    </source>
</evidence>
<evidence type="ECO:0000313" key="3">
    <source>
        <dbReference type="Proteomes" id="UP001595912"/>
    </source>
</evidence>
<keyword evidence="1" id="KW-1133">Transmembrane helix</keyword>
<evidence type="ECO:0000313" key="2">
    <source>
        <dbReference type="EMBL" id="MFC5005520.1"/>
    </source>
</evidence>
<dbReference type="Pfam" id="PF06993">
    <property type="entry name" value="DUF1304"/>
    <property type="match status" value="1"/>
</dbReference>
<sequence length="120" mass="12393">MNIVALVLVGLVAVLHAYFLVLEMFLWTAPRTRAAFGTTAEFAGASKALAANQGLYNGFLAAGLVYGMVAGDPVGFAIRVFFLVCVIVAGLYGAATASRRILLVQALPGALALAAVLIAH</sequence>
<dbReference type="Proteomes" id="UP001595912">
    <property type="component" value="Unassembled WGS sequence"/>
</dbReference>
<dbReference type="EMBL" id="JBHSIU010000081">
    <property type="protein sequence ID" value="MFC5005520.1"/>
    <property type="molecule type" value="Genomic_DNA"/>
</dbReference>
<dbReference type="InterPro" id="IPR009732">
    <property type="entry name" value="DUF1304"/>
</dbReference>